<dbReference type="Proteomes" id="UP000230842">
    <property type="component" value="Unassembled WGS sequence"/>
</dbReference>
<keyword evidence="4" id="KW-1185">Reference proteome</keyword>
<dbReference type="PANTHER" id="PTHR43252">
    <property type="entry name" value="TRANSCRIPTIONAL REGULATOR YQJI"/>
    <property type="match status" value="1"/>
</dbReference>
<dbReference type="InterPro" id="IPR036388">
    <property type="entry name" value="WH-like_DNA-bd_sf"/>
</dbReference>
<dbReference type="PANTHER" id="PTHR43252:SF4">
    <property type="entry name" value="TRANSCRIPTIONAL REGULATORY PROTEIN"/>
    <property type="match status" value="1"/>
</dbReference>
<dbReference type="SUPFAM" id="SSF46785">
    <property type="entry name" value="Winged helix' DNA-binding domain"/>
    <property type="match status" value="1"/>
</dbReference>
<dbReference type="GO" id="GO:0003677">
    <property type="term" value="F:DNA binding"/>
    <property type="evidence" value="ECO:0007669"/>
    <property type="project" value="UniProtKB-KW"/>
</dbReference>
<dbReference type="OrthoDB" id="3186544at2"/>
<comment type="caution">
    <text evidence="3">The sequence shown here is derived from an EMBL/GenBank/DDBJ whole genome shotgun (WGS) entry which is preliminary data.</text>
</comment>
<reference evidence="3 4" key="1">
    <citation type="submission" date="2017-11" db="EMBL/GenBank/DDBJ databases">
        <title>Genomic Encyclopedia of Archaeal and Bacterial Type Strains, Phase II (KMG-II): From Individual Species to Whole Genera.</title>
        <authorList>
            <person name="Goeker M."/>
        </authorList>
    </citation>
    <scope>NUCLEOTIDE SEQUENCE [LARGE SCALE GENOMIC DNA]</scope>
    <source>
        <strain evidence="3 4">DSM 27763</strain>
    </source>
</reference>
<accession>A0A0B2B7S8</accession>
<organism evidence="3 4">
    <name type="scientific">Mumia flava</name>
    <dbReference type="NCBI Taxonomy" id="1348852"/>
    <lineage>
        <taxon>Bacteria</taxon>
        <taxon>Bacillati</taxon>
        <taxon>Actinomycetota</taxon>
        <taxon>Actinomycetes</taxon>
        <taxon>Propionibacteriales</taxon>
        <taxon>Nocardioidaceae</taxon>
        <taxon>Mumia</taxon>
    </lineage>
</organism>
<dbReference type="EMBL" id="PGEZ01000001">
    <property type="protein sequence ID" value="PJJ57857.1"/>
    <property type="molecule type" value="Genomic_DNA"/>
</dbReference>
<dbReference type="AlphaFoldDB" id="A0A0B2B7S8"/>
<dbReference type="InterPro" id="IPR005149">
    <property type="entry name" value="Tscrpt_reg_PadR_N"/>
</dbReference>
<feature type="domain" description="Transcription regulator PadR C-terminal" evidence="2">
    <location>
        <begin position="92"/>
        <end position="175"/>
    </location>
</feature>
<sequence>MALEHAILVSLAERTASGYDLTRRFDKSIGYFWRASHQQIYKVLGRMEADGLVSSKAVPQQGRPDKKIYAITEDGRATLLAWSREPTSMEPLRSAFAVKVRGLPYGDRDAVLADVRRRREQHLATLAFYREDEAHTFGDPAALDSAQTAQYAVLRGGILLEEAGLAWCEEILALLSDPSARPDGSATP</sequence>
<dbReference type="Pfam" id="PF10400">
    <property type="entry name" value="Vir_act_alpha_C"/>
    <property type="match status" value="1"/>
</dbReference>
<proteinExistence type="predicted"/>
<name>A0A0B2B7S8_9ACTN</name>
<evidence type="ECO:0000313" key="4">
    <source>
        <dbReference type="Proteomes" id="UP000230842"/>
    </source>
</evidence>
<dbReference type="InterPro" id="IPR018309">
    <property type="entry name" value="Tscrpt_reg_PadR_C"/>
</dbReference>
<keyword evidence="3" id="KW-0238">DNA-binding</keyword>
<feature type="domain" description="Transcription regulator PadR N-terminal" evidence="1">
    <location>
        <begin position="7"/>
        <end position="79"/>
    </location>
</feature>
<protein>
    <submittedName>
        <fullName evidence="3">DNA-binding PadR family transcriptional regulator</fullName>
    </submittedName>
</protein>
<dbReference type="InterPro" id="IPR036390">
    <property type="entry name" value="WH_DNA-bd_sf"/>
</dbReference>
<gene>
    <name evidence="3" type="ORF">CLV56_2096</name>
</gene>
<dbReference type="RefSeq" id="WP_039363574.1">
    <property type="nucleotide sequence ID" value="NZ_PGEZ01000001.1"/>
</dbReference>
<dbReference type="Gene3D" id="6.10.140.190">
    <property type="match status" value="1"/>
</dbReference>
<evidence type="ECO:0000259" key="1">
    <source>
        <dbReference type="Pfam" id="PF03551"/>
    </source>
</evidence>
<evidence type="ECO:0000259" key="2">
    <source>
        <dbReference type="Pfam" id="PF10400"/>
    </source>
</evidence>
<dbReference type="Pfam" id="PF03551">
    <property type="entry name" value="PadR"/>
    <property type="match status" value="1"/>
</dbReference>
<dbReference type="Gene3D" id="1.10.10.10">
    <property type="entry name" value="Winged helix-like DNA-binding domain superfamily/Winged helix DNA-binding domain"/>
    <property type="match status" value="1"/>
</dbReference>
<evidence type="ECO:0000313" key="3">
    <source>
        <dbReference type="EMBL" id="PJJ57857.1"/>
    </source>
</evidence>